<organism evidence="1">
    <name type="scientific">Tanacetum cinerariifolium</name>
    <name type="common">Dalmatian daisy</name>
    <name type="synonym">Chrysanthemum cinerariifolium</name>
    <dbReference type="NCBI Taxonomy" id="118510"/>
    <lineage>
        <taxon>Eukaryota</taxon>
        <taxon>Viridiplantae</taxon>
        <taxon>Streptophyta</taxon>
        <taxon>Embryophyta</taxon>
        <taxon>Tracheophyta</taxon>
        <taxon>Spermatophyta</taxon>
        <taxon>Magnoliopsida</taxon>
        <taxon>eudicotyledons</taxon>
        <taxon>Gunneridae</taxon>
        <taxon>Pentapetalae</taxon>
        <taxon>asterids</taxon>
        <taxon>campanulids</taxon>
        <taxon>Asterales</taxon>
        <taxon>Asteraceae</taxon>
        <taxon>Asteroideae</taxon>
        <taxon>Anthemideae</taxon>
        <taxon>Anthemidinae</taxon>
        <taxon>Tanacetum</taxon>
    </lineage>
</organism>
<protein>
    <submittedName>
        <fullName evidence="1">Uncharacterized protein</fullName>
    </submittedName>
</protein>
<accession>A0A699H9Z4</accession>
<sequence>MIWRAIPVSSSLVRPSEKGWIRHIGIGEYGVLGCFPWKGRYVVLRIMNTRFLEQDELPSSVGLDFRAQWDDDRIYSRHLEAKRLHWPLTTSRLIDGSPCCGINMVIKDLDLEPKIDAMMRDFLDASRWKDLRKKTSTKILPSRDGSCRKMFKPIASLIANEKLK</sequence>
<evidence type="ECO:0000313" key="1">
    <source>
        <dbReference type="EMBL" id="GEX72775.1"/>
    </source>
</evidence>
<dbReference type="EMBL" id="BKCJ010126200">
    <property type="protein sequence ID" value="GEX72775.1"/>
    <property type="molecule type" value="Genomic_DNA"/>
</dbReference>
<gene>
    <name evidence="1" type="ORF">Tci_344750</name>
</gene>
<name>A0A699H9Z4_TANCI</name>
<proteinExistence type="predicted"/>
<dbReference type="AlphaFoldDB" id="A0A699H9Z4"/>
<reference evidence="1" key="1">
    <citation type="journal article" date="2019" name="Sci. Rep.">
        <title>Draft genome of Tanacetum cinerariifolium, the natural source of mosquito coil.</title>
        <authorList>
            <person name="Yamashiro T."/>
            <person name="Shiraishi A."/>
            <person name="Satake H."/>
            <person name="Nakayama K."/>
        </authorList>
    </citation>
    <scope>NUCLEOTIDE SEQUENCE</scope>
</reference>
<comment type="caution">
    <text evidence="1">The sequence shown here is derived from an EMBL/GenBank/DDBJ whole genome shotgun (WGS) entry which is preliminary data.</text>
</comment>